<keyword evidence="4 11" id="KW-0418">Kinase</keyword>
<dbReference type="Gene3D" id="1.10.510.10">
    <property type="entry name" value="Transferase(Phosphotransferase) domain 1"/>
    <property type="match status" value="1"/>
</dbReference>
<dbReference type="InterPro" id="IPR011009">
    <property type="entry name" value="Kinase-like_dom_sf"/>
</dbReference>
<feature type="binding site" evidence="7">
    <location>
        <position position="178"/>
    </location>
    <ligand>
        <name>ATP</name>
        <dbReference type="ChEBI" id="CHEBI:30616"/>
    </ligand>
</feature>
<dbReference type="FunFam" id="3.30.200.20:FF:000042">
    <property type="entry name" value="Aurora kinase A"/>
    <property type="match status" value="1"/>
</dbReference>
<evidence type="ECO:0000313" key="14">
    <source>
        <dbReference type="EMBL" id="CAL6007038.1"/>
    </source>
</evidence>
<evidence type="ECO:0000256" key="9">
    <source>
        <dbReference type="PROSITE-ProRule" id="PRU10141"/>
    </source>
</evidence>
<dbReference type="EMBL" id="CAXDID020000055">
    <property type="protein sequence ID" value="CAL6007038.1"/>
    <property type="molecule type" value="Genomic_DNA"/>
</dbReference>
<feature type="active site" description="Proton acceptor" evidence="6">
    <location>
        <position position="130"/>
    </location>
</feature>
<evidence type="ECO:0000256" key="4">
    <source>
        <dbReference type="ARBA" id="ARBA00022777"/>
    </source>
</evidence>
<dbReference type="SUPFAM" id="SSF56112">
    <property type="entry name" value="Protein kinase-like (PK-like)"/>
    <property type="match status" value="1"/>
</dbReference>
<dbReference type="EC" id="2.7.11.1" evidence="11"/>
<dbReference type="PROSITE" id="PS50011">
    <property type="entry name" value="PROTEIN_KINASE_DOM"/>
    <property type="match status" value="1"/>
</dbReference>
<dbReference type="InterPro" id="IPR000719">
    <property type="entry name" value="Prot_kinase_dom"/>
</dbReference>
<comment type="similarity">
    <text evidence="11">Belongs to the protein kinase superfamily. Ser/Thr protein kinase family. Aurora subfamily.</text>
</comment>
<dbReference type="PIRSF" id="PIRSF000654">
    <property type="entry name" value="Integrin-linked_kinase"/>
    <property type="match status" value="1"/>
</dbReference>
<dbReference type="CDD" id="cd14007">
    <property type="entry name" value="STKc_Aurora"/>
    <property type="match status" value="1"/>
</dbReference>
<evidence type="ECO:0000313" key="13">
    <source>
        <dbReference type="EMBL" id="CAI9951615.1"/>
    </source>
</evidence>
<sequence>MTTIDDYQIGRYLGRGKYGLVYLARENKSGLVVALKVLYKQFILKERCEGQLRRELEIHTNLRHPNITRLYTWFQDATRIFLVLEYCSGGELYSYLTQFTRLPVRVVSKITHDVLAALQFAHKKSILHRDIKLENVLCSYSPELIESLKLKLSTNSLTDSQGPETPENLLQFTFKLSDFGWSVHHPGVAQKSVFNQSRRKTQCGTLDYLPPQLVLGQPYHSGCDIWSLGVMCYELIAGQPPFYHETLETTKANIAAVKFSYPEGMPDVAKDFIKKCLVKDQDKRATADELTKHQFVKLWESQ</sequence>
<feature type="cross-link" description="Glycyl lysine isopeptide (Lys-Gly) (interchain with G-Cter in SUMO2)" evidence="8">
    <location>
        <position position="132"/>
    </location>
</feature>
<feature type="binding site" evidence="7">
    <location>
        <position position="36"/>
    </location>
    <ligand>
        <name>ATP</name>
        <dbReference type="ChEBI" id="CHEBI:30616"/>
    </ligand>
</feature>
<accession>A0AA86Q3N9</accession>
<evidence type="ECO:0000256" key="1">
    <source>
        <dbReference type="ARBA" id="ARBA00022527"/>
    </source>
</evidence>
<feature type="binding site" evidence="7">
    <location>
        <position position="17"/>
    </location>
    <ligand>
        <name>ATP</name>
        <dbReference type="ChEBI" id="CHEBI:30616"/>
    </ligand>
</feature>
<keyword evidence="1 10" id="KW-0723">Serine/threonine-protein kinase</keyword>
<evidence type="ECO:0000256" key="5">
    <source>
        <dbReference type="ARBA" id="ARBA00022840"/>
    </source>
</evidence>
<dbReference type="GO" id="GO:0004674">
    <property type="term" value="F:protein serine/threonine kinase activity"/>
    <property type="evidence" value="ECO:0007669"/>
    <property type="project" value="UniProtKB-KW"/>
</dbReference>
<dbReference type="EMBL" id="CATOUU010000825">
    <property type="protein sequence ID" value="CAI9951615.1"/>
    <property type="molecule type" value="Genomic_DNA"/>
</dbReference>
<gene>
    <name evidence="14" type="ORF">HINF_LOCUS20442</name>
    <name evidence="13" type="ORF">HINF_LOCUS39260</name>
</gene>
<dbReference type="SMART" id="SM00220">
    <property type="entry name" value="S_TKc"/>
    <property type="match status" value="1"/>
</dbReference>
<reference evidence="14 15" key="2">
    <citation type="submission" date="2024-07" db="EMBL/GenBank/DDBJ databases">
        <authorList>
            <person name="Akdeniz Z."/>
        </authorList>
    </citation>
    <scope>NUCLEOTIDE SEQUENCE [LARGE SCALE GENOMIC DNA]</scope>
</reference>
<reference evidence="13" key="1">
    <citation type="submission" date="2023-06" db="EMBL/GenBank/DDBJ databases">
        <authorList>
            <person name="Kurt Z."/>
        </authorList>
    </citation>
    <scope>NUCLEOTIDE SEQUENCE</scope>
</reference>
<keyword evidence="5 7" id="KW-0067">ATP-binding</keyword>
<evidence type="ECO:0000256" key="11">
    <source>
        <dbReference type="RuleBase" id="RU367134"/>
    </source>
</evidence>
<dbReference type="GO" id="GO:0005524">
    <property type="term" value="F:ATP binding"/>
    <property type="evidence" value="ECO:0007669"/>
    <property type="project" value="UniProtKB-UniRule"/>
</dbReference>
<evidence type="ECO:0000256" key="6">
    <source>
        <dbReference type="PIRSR" id="PIRSR630616-1"/>
    </source>
</evidence>
<dbReference type="PANTHER" id="PTHR24350">
    <property type="entry name" value="SERINE/THREONINE-PROTEIN KINASE IAL-RELATED"/>
    <property type="match status" value="1"/>
</dbReference>
<dbReference type="PROSITE" id="PS00108">
    <property type="entry name" value="PROTEIN_KINASE_ST"/>
    <property type="match status" value="1"/>
</dbReference>
<dbReference type="InterPro" id="IPR008271">
    <property type="entry name" value="Ser/Thr_kinase_AS"/>
</dbReference>
<evidence type="ECO:0000259" key="12">
    <source>
        <dbReference type="PROSITE" id="PS50011"/>
    </source>
</evidence>
<dbReference type="Gene3D" id="3.30.200.20">
    <property type="entry name" value="Phosphorylase Kinase, domain 1"/>
    <property type="match status" value="1"/>
</dbReference>
<name>A0AA86Q3N9_9EUKA</name>
<protein>
    <recommendedName>
        <fullName evidence="11">Aurora kinase</fullName>
        <ecNumber evidence="11">2.7.11.1</ecNumber>
    </recommendedName>
</protein>
<comment type="caution">
    <text evidence="13">The sequence shown here is derived from an EMBL/GenBank/DDBJ whole genome shotgun (WGS) entry which is preliminary data.</text>
</comment>
<dbReference type="PROSITE" id="PS00107">
    <property type="entry name" value="PROTEIN_KINASE_ATP"/>
    <property type="match status" value="1"/>
</dbReference>
<dbReference type="AlphaFoldDB" id="A0AA86Q3N9"/>
<feature type="binding site" evidence="9">
    <location>
        <position position="45"/>
    </location>
    <ligand>
        <name>ATP</name>
        <dbReference type="ChEBI" id="CHEBI:30616"/>
    </ligand>
</feature>
<evidence type="ECO:0000256" key="10">
    <source>
        <dbReference type="RuleBase" id="RU000304"/>
    </source>
</evidence>
<dbReference type="Pfam" id="PF00069">
    <property type="entry name" value="Pkinase"/>
    <property type="match status" value="1"/>
</dbReference>
<comment type="catalytic activity">
    <reaction evidence="11">
        <text>L-seryl-[protein] + ATP = O-phospho-L-seryl-[protein] + ADP + H(+)</text>
        <dbReference type="Rhea" id="RHEA:17989"/>
        <dbReference type="Rhea" id="RHEA-COMP:9863"/>
        <dbReference type="Rhea" id="RHEA-COMP:11604"/>
        <dbReference type="ChEBI" id="CHEBI:15378"/>
        <dbReference type="ChEBI" id="CHEBI:29999"/>
        <dbReference type="ChEBI" id="CHEBI:30616"/>
        <dbReference type="ChEBI" id="CHEBI:83421"/>
        <dbReference type="ChEBI" id="CHEBI:456216"/>
        <dbReference type="EC" id="2.7.11.1"/>
    </reaction>
</comment>
<comment type="catalytic activity">
    <reaction evidence="11">
        <text>L-threonyl-[protein] + ATP = O-phospho-L-threonyl-[protein] + ADP + H(+)</text>
        <dbReference type="Rhea" id="RHEA:46608"/>
        <dbReference type="Rhea" id="RHEA-COMP:11060"/>
        <dbReference type="Rhea" id="RHEA-COMP:11605"/>
        <dbReference type="ChEBI" id="CHEBI:15378"/>
        <dbReference type="ChEBI" id="CHEBI:30013"/>
        <dbReference type="ChEBI" id="CHEBI:30616"/>
        <dbReference type="ChEBI" id="CHEBI:61977"/>
        <dbReference type="ChEBI" id="CHEBI:456216"/>
        <dbReference type="EC" id="2.7.11.1"/>
    </reaction>
</comment>
<evidence type="ECO:0000256" key="8">
    <source>
        <dbReference type="PIRSR" id="PIRSR630616-3"/>
    </source>
</evidence>
<keyword evidence="3 7" id="KW-0547">Nucleotide-binding</keyword>
<dbReference type="InterPro" id="IPR030616">
    <property type="entry name" value="Aur-like"/>
</dbReference>
<feature type="binding site" evidence="7">
    <location>
        <begin position="134"/>
        <end position="135"/>
    </location>
    <ligand>
        <name>ATP</name>
        <dbReference type="ChEBI" id="CHEBI:30616"/>
    </ligand>
</feature>
<evidence type="ECO:0000256" key="3">
    <source>
        <dbReference type="ARBA" id="ARBA00022741"/>
    </source>
</evidence>
<keyword evidence="2 11" id="KW-0808">Transferase</keyword>
<organism evidence="13">
    <name type="scientific">Hexamita inflata</name>
    <dbReference type="NCBI Taxonomy" id="28002"/>
    <lineage>
        <taxon>Eukaryota</taxon>
        <taxon>Metamonada</taxon>
        <taxon>Diplomonadida</taxon>
        <taxon>Hexamitidae</taxon>
        <taxon>Hexamitinae</taxon>
        <taxon>Hexamita</taxon>
    </lineage>
</organism>
<keyword evidence="15" id="KW-1185">Reference proteome</keyword>
<feature type="domain" description="Protein kinase" evidence="12">
    <location>
        <begin position="7"/>
        <end position="296"/>
    </location>
</feature>
<dbReference type="Proteomes" id="UP001642409">
    <property type="component" value="Unassembled WGS sequence"/>
</dbReference>
<evidence type="ECO:0000256" key="7">
    <source>
        <dbReference type="PIRSR" id="PIRSR630616-2"/>
    </source>
</evidence>
<dbReference type="InterPro" id="IPR017441">
    <property type="entry name" value="Protein_kinase_ATP_BS"/>
</dbReference>
<proteinExistence type="inferred from homology"/>
<evidence type="ECO:0000313" key="15">
    <source>
        <dbReference type="Proteomes" id="UP001642409"/>
    </source>
</evidence>
<evidence type="ECO:0000256" key="2">
    <source>
        <dbReference type="ARBA" id="ARBA00022679"/>
    </source>
</evidence>